<evidence type="ECO:0000259" key="9">
    <source>
        <dbReference type="Pfam" id="PF01266"/>
    </source>
</evidence>
<evidence type="ECO:0000256" key="5">
    <source>
        <dbReference type="ARBA" id="ARBA00023002"/>
    </source>
</evidence>
<dbReference type="SUPFAM" id="SSF54373">
    <property type="entry name" value="FAD-linked reductases, C-terminal domain"/>
    <property type="match status" value="1"/>
</dbReference>
<comment type="caution">
    <text evidence="10">The sequence shown here is derived from an EMBL/GenBank/DDBJ whole genome shotgun (WGS) entry which is preliminary data.</text>
</comment>
<dbReference type="Gene3D" id="3.50.50.60">
    <property type="entry name" value="FAD/NAD(P)-binding domain"/>
    <property type="match status" value="1"/>
</dbReference>
<dbReference type="EMBL" id="JXYA01000021">
    <property type="protein sequence ID" value="KJZ09178.1"/>
    <property type="molecule type" value="Genomic_DNA"/>
</dbReference>
<evidence type="ECO:0000256" key="1">
    <source>
        <dbReference type="ARBA" id="ARBA00001974"/>
    </source>
</evidence>
<dbReference type="PANTHER" id="PTHR11530:SF11">
    <property type="entry name" value="D-ASPARTATE OXIDASE"/>
    <property type="match status" value="1"/>
</dbReference>
<evidence type="ECO:0000256" key="6">
    <source>
        <dbReference type="ARBA" id="ARBA00039101"/>
    </source>
</evidence>
<dbReference type="SUPFAM" id="SSF51905">
    <property type="entry name" value="FAD/NAD(P)-binding domain"/>
    <property type="match status" value="1"/>
</dbReference>
<evidence type="ECO:0000256" key="2">
    <source>
        <dbReference type="ARBA" id="ARBA00006730"/>
    </source>
</evidence>
<proteinExistence type="inferred from homology"/>
<comment type="cofactor">
    <cofactor evidence="1">
        <name>FAD</name>
        <dbReference type="ChEBI" id="CHEBI:57692"/>
    </cofactor>
</comment>
<dbReference type="EC" id="1.4.3.3" evidence="6"/>
<keyword evidence="4" id="KW-0274">FAD</keyword>
<keyword evidence="3" id="KW-0285">Flavoprotein</keyword>
<feature type="domain" description="FAD dependent oxidoreductase" evidence="9">
    <location>
        <begin position="8"/>
        <end position="329"/>
    </location>
</feature>
<dbReference type="RefSeq" id="WP_046004960.1">
    <property type="nucleotide sequence ID" value="NZ_JXYA01000021.1"/>
</dbReference>
<comment type="catalytic activity">
    <reaction evidence="8">
        <text>a D-alpha-amino acid + O2 + H2O = a 2-oxocarboxylate + H2O2 + NH4(+)</text>
        <dbReference type="Rhea" id="RHEA:21816"/>
        <dbReference type="ChEBI" id="CHEBI:15377"/>
        <dbReference type="ChEBI" id="CHEBI:15379"/>
        <dbReference type="ChEBI" id="CHEBI:16240"/>
        <dbReference type="ChEBI" id="CHEBI:28938"/>
        <dbReference type="ChEBI" id="CHEBI:35179"/>
        <dbReference type="ChEBI" id="CHEBI:59871"/>
        <dbReference type="EC" id="1.4.3.3"/>
    </reaction>
    <physiologicalReaction direction="left-to-right" evidence="8">
        <dbReference type="Rhea" id="RHEA:21817"/>
    </physiologicalReaction>
</comment>
<evidence type="ECO:0000313" key="10">
    <source>
        <dbReference type="EMBL" id="KJZ09178.1"/>
    </source>
</evidence>
<evidence type="ECO:0000256" key="4">
    <source>
        <dbReference type="ARBA" id="ARBA00022827"/>
    </source>
</evidence>
<dbReference type="Gene3D" id="3.30.9.10">
    <property type="entry name" value="D-Amino Acid Oxidase, subunit A, domain 2"/>
    <property type="match status" value="1"/>
</dbReference>
<dbReference type="Proteomes" id="UP000033452">
    <property type="component" value="Unassembled WGS sequence"/>
</dbReference>
<dbReference type="GO" id="GO:0003884">
    <property type="term" value="F:D-amino-acid oxidase activity"/>
    <property type="evidence" value="ECO:0007669"/>
    <property type="project" value="UniProtKB-EC"/>
</dbReference>
<dbReference type="PATRIC" id="fig|43658.5.peg.2261"/>
<dbReference type="AlphaFoldDB" id="A0A0F4QNA9"/>
<evidence type="ECO:0000313" key="11">
    <source>
        <dbReference type="Proteomes" id="UP000033452"/>
    </source>
</evidence>
<dbReference type="PANTHER" id="PTHR11530">
    <property type="entry name" value="D-AMINO ACID OXIDASE"/>
    <property type="match status" value="1"/>
</dbReference>
<dbReference type="Pfam" id="PF01266">
    <property type="entry name" value="DAO"/>
    <property type="match status" value="1"/>
</dbReference>
<dbReference type="GO" id="GO:0046416">
    <property type="term" value="P:D-amino acid metabolic process"/>
    <property type="evidence" value="ECO:0007669"/>
    <property type="project" value="InterPro"/>
</dbReference>
<protein>
    <recommendedName>
        <fullName evidence="7">D-amino-acid oxidase</fullName>
        <ecNumber evidence="6">1.4.3.3</ecNumber>
    </recommendedName>
</protein>
<evidence type="ECO:0000256" key="8">
    <source>
        <dbReference type="ARBA" id="ARBA00049547"/>
    </source>
</evidence>
<dbReference type="InterPro" id="IPR036188">
    <property type="entry name" value="FAD/NAD-bd_sf"/>
</dbReference>
<evidence type="ECO:0000256" key="7">
    <source>
        <dbReference type="ARBA" id="ARBA00039751"/>
    </source>
</evidence>
<dbReference type="InterPro" id="IPR006076">
    <property type="entry name" value="FAD-dep_OxRdtase"/>
</dbReference>
<organism evidence="10 11">
    <name type="scientific">Pseudoalteromonas rubra</name>
    <dbReference type="NCBI Taxonomy" id="43658"/>
    <lineage>
        <taxon>Bacteria</taxon>
        <taxon>Pseudomonadati</taxon>
        <taxon>Pseudomonadota</taxon>
        <taxon>Gammaproteobacteria</taxon>
        <taxon>Alteromonadales</taxon>
        <taxon>Pseudoalteromonadaceae</taxon>
        <taxon>Pseudoalteromonas</taxon>
    </lineage>
</organism>
<dbReference type="OrthoDB" id="9790035at2"/>
<sequence length="339" mass="36970">MSQTNKPRVAIVGFGLTGRVAALMLAEQYELSVFERDPVAAPASVGTLAAAMLAPMAESVICEQDLAEQGLHAMTLWPELLAKLDAPVFFQQQGTVIVAHQQDRGDLLSFQRRLKPLAGHQAQSLDGHGIGALEPELAGRFHQGLYLPCEGQLDNLAFFAASLNTLKNKGVRFHEGATAHIAQGRVNGEAFDWIIDCRGLDAKDDSPGLRGVRGEVARIYAPEVSLQRPVRLMHPRYPLYIAPKPNHEFVIGATEIESQDRGDITVRSTLELLSAAYTVHSGFAEGRVMSLRAGLRPAYKDNRPHISVTDNVIRINGLYRHGFLLAPAVVQHALQQGVL</sequence>
<dbReference type="GO" id="GO:0071949">
    <property type="term" value="F:FAD binding"/>
    <property type="evidence" value="ECO:0007669"/>
    <property type="project" value="InterPro"/>
</dbReference>
<reference evidence="10 11" key="1">
    <citation type="journal article" date="2015" name="BMC Genomics">
        <title>Genome mining reveals unlocked bioactive potential of marine Gram-negative bacteria.</title>
        <authorList>
            <person name="Machado H."/>
            <person name="Sonnenschein E.C."/>
            <person name="Melchiorsen J."/>
            <person name="Gram L."/>
        </authorList>
    </citation>
    <scope>NUCLEOTIDE SEQUENCE [LARGE SCALE GENOMIC DNA]</scope>
    <source>
        <strain evidence="10 11">S2471</strain>
    </source>
</reference>
<keyword evidence="5" id="KW-0560">Oxidoreductase</keyword>
<keyword evidence="11" id="KW-1185">Reference proteome</keyword>
<evidence type="ECO:0000256" key="3">
    <source>
        <dbReference type="ARBA" id="ARBA00022630"/>
    </source>
</evidence>
<dbReference type="InterPro" id="IPR023209">
    <property type="entry name" value="DAO"/>
</dbReference>
<accession>A0A0F4QNA9</accession>
<gene>
    <name evidence="10" type="ORF">TW77_10660</name>
</gene>
<name>A0A0F4QNA9_9GAMM</name>
<comment type="similarity">
    <text evidence="2">Belongs to the DAMOX/DASOX family.</text>
</comment>